<evidence type="ECO:0000259" key="1">
    <source>
        <dbReference type="Pfam" id="PF14200"/>
    </source>
</evidence>
<dbReference type="SUPFAM" id="SSF50370">
    <property type="entry name" value="Ricin B-like lectins"/>
    <property type="match status" value="1"/>
</dbReference>
<dbReference type="RefSeq" id="WP_223104715.1">
    <property type="nucleotide sequence ID" value="NZ_CP061913.1"/>
</dbReference>
<keyword evidence="3" id="KW-1185">Reference proteome</keyword>
<accession>A0ABV5MD74</accession>
<gene>
    <name evidence="2" type="ORF">ACFFTR_27270</name>
</gene>
<dbReference type="EMBL" id="JBHMCA010000049">
    <property type="protein sequence ID" value="MFB9446807.1"/>
    <property type="molecule type" value="Genomic_DNA"/>
</dbReference>
<comment type="caution">
    <text evidence="2">The sequence shown here is derived from an EMBL/GenBank/DDBJ whole genome shotgun (WGS) entry which is preliminary data.</text>
</comment>
<protein>
    <submittedName>
        <fullName evidence="2">RICIN domain-containing protein</fullName>
    </submittedName>
</protein>
<proteinExistence type="predicted"/>
<dbReference type="PROSITE" id="PS50231">
    <property type="entry name" value="RICIN_B_LECTIN"/>
    <property type="match status" value="1"/>
</dbReference>
<name>A0ABV5MD74_9ACTN</name>
<dbReference type="Proteomes" id="UP001589608">
    <property type="component" value="Unassembled WGS sequence"/>
</dbReference>
<dbReference type="InterPro" id="IPR035992">
    <property type="entry name" value="Ricin_B-like_lectins"/>
</dbReference>
<evidence type="ECO:0000313" key="3">
    <source>
        <dbReference type="Proteomes" id="UP001589608"/>
    </source>
</evidence>
<organism evidence="2 3">
    <name type="scientific">Dactylosporangium vinaceum</name>
    <dbReference type="NCBI Taxonomy" id="53362"/>
    <lineage>
        <taxon>Bacteria</taxon>
        <taxon>Bacillati</taxon>
        <taxon>Actinomycetota</taxon>
        <taxon>Actinomycetes</taxon>
        <taxon>Micromonosporales</taxon>
        <taxon>Micromonosporaceae</taxon>
        <taxon>Dactylosporangium</taxon>
    </lineage>
</organism>
<evidence type="ECO:0000313" key="2">
    <source>
        <dbReference type="EMBL" id="MFB9446807.1"/>
    </source>
</evidence>
<dbReference type="InterPro" id="IPR000772">
    <property type="entry name" value="Ricin_B_lectin"/>
</dbReference>
<dbReference type="Pfam" id="PF14200">
    <property type="entry name" value="RicinB_lectin_2"/>
    <property type="match status" value="1"/>
</dbReference>
<sequence>MSVPVLAEPAAAASVTGPFEIVFAHSGKCLDVAGATPLNVQLTQYACTGAYNTHWYLDWASDGGYFLIRNRATGLCANVSGNIYLNGQPIIQWTCNAAYNNERFVRNAAPGGRYYIATWLPTGKVLHQEGNQAHTDNAPVSLWSPSVSALNTQVTLVRP</sequence>
<feature type="domain" description="Ricin B lectin" evidence="1">
    <location>
        <begin position="16"/>
        <end position="93"/>
    </location>
</feature>
<dbReference type="CDD" id="cd00161">
    <property type="entry name" value="beta-trefoil_Ricin-like"/>
    <property type="match status" value="1"/>
</dbReference>
<dbReference type="Gene3D" id="2.80.10.50">
    <property type="match status" value="1"/>
</dbReference>
<reference evidence="2 3" key="1">
    <citation type="submission" date="2024-09" db="EMBL/GenBank/DDBJ databases">
        <authorList>
            <person name="Sun Q."/>
            <person name="Mori K."/>
        </authorList>
    </citation>
    <scope>NUCLEOTIDE SEQUENCE [LARGE SCALE GENOMIC DNA]</scope>
    <source>
        <strain evidence="2 3">JCM 3307</strain>
    </source>
</reference>